<keyword evidence="2" id="KW-1185">Reference proteome</keyword>
<protein>
    <submittedName>
        <fullName evidence="1">Uncharacterized protein</fullName>
    </submittedName>
</protein>
<dbReference type="Proteomes" id="UP001497516">
    <property type="component" value="Chromosome 6"/>
</dbReference>
<proteinExistence type="predicted"/>
<name>A0AAV2F8I9_9ROSI</name>
<dbReference type="EMBL" id="OZ034819">
    <property type="protein sequence ID" value="CAL1394258.1"/>
    <property type="molecule type" value="Genomic_DNA"/>
</dbReference>
<organism evidence="1 2">
    <name type="scientific">Linum trigynum</name>
    <dbReference type="NCBI Taxonomy" id="586398"/>
    <lineage>
        <taxon>Eukaryota</taxon>
        <taxon>Viridiplantae</taxon>
        <taxon>Streptophyta</taxon>
        <taxon>Embryophyta</taxon>
        <taxon>Tracheophyta</taxon>
        <taxon>Spermatophyta</taxon>
        <taxon>Magnoliopsida</taxon>
        <taxon>eudicotyledons</taxon>
        <taxon>Gunneridae</taxon>
        <taxon>Pentapetalae</taxon>
        <taxon>rosids</taxon>
        <taxon>fabids</taxon>
        <taxon>Malpighiales</taxon>
        <taxon>Linaceae</taxon>
        <taxon>Linum</taxon>
    </lineage>
</organism>
<evidence type="ECO:0000313" key="1">
    <source>
        <dbReference type="EMBL" id="CAL1394258.1"/>
    </source>
</evidence>
<gene>
    <name evidence="1" type="ORF">LTRI10_LOCUS34774</name>
</gene>
<accession>A0AAV2F8I9</accession>
<evidence type="ECO:0000313" key="2">
    <source>
        <dbReference type="Proteomes" id="UP001497516"/>
    </source>
</evidence>
<reference evidence="1 2" key="1">
    <citation type="submission" date="2024-04" db="EMBL/GenBank/DDBJ databases">
        <authorList>
            <person name="Fracassetti M."/>
        </authorList>
    </citation>
    <scope>NUCLEOTIDE SEQUENCE [LARGE SCALE GENOMIC DNA]</scope>
</reference>
<dbReference type="AlphaFoldDB" id="A0AAV2F8I9"/>
<sequence length="129" mass="13849">MEESGPGLARCVLLAHCLGKANALKECLVLKVDGVGLFKIQRALASVRGVEVERIGQLPVADGVPNLVECELDDVGMVSRPPLGMGKGGVELPYQLLVRRLSEAEERKTASISSRAWSASKSRCRCSEM</sequence>